<accession>A0A1A8W2B5</accession>
<reference evidence="3" key="1">
    <citation type="submission" date="2016-05" db="EMBL/GenBank/DDBJ databases">
        <authorList>
            <person name="Naeem Raeece"/>
        </authorList>
    </citation>
    <scope>NUCLEOTIDE SEQUENCE [LARGE SCALE GENOMIC DNA]</scope>
</reference>
<evidence type="ECO:0000313" key="2">
    <source>
        <dbReference type="EMBL" id="SBS85801.1"/>
    </source>
</evidence>
<protein>
    <submittedName>
        <fullName evidence="2">Uncharacterized protein</fullName>
    </submittedName>
</protein>
<gene>
    <name evidence="2" type="ORF">POVCU2_0033480</name>
</gene>
<proteinExistence type="predicted"/>
<evidence type="ECO:0000313" key="3">
    <source>
        <dbReference type="Proteomes" id="UP000078560"/>
    </source>
</evidence>
<evidence type="ECO:0000256" key="1">
    <source>
        <dbReference type="SAM" id="MobiDB-lite"/>
    </source>
</evidence>
<dbReference type="EMBL" id="FLQU01000450">
    <property type="protein sequence ID" value="SBS85801.1"/>
    <property type="molecule type" value="Genomic_DNA"/>
</dbReference>
<dbReference type="Proteomes" id="UP000078560">
    <property type="component" value="Unassembled WGS sequence"/>
</dbReference>
<name>A0A1A8W2B5_PLAOA</name>
<feature type="region of interest" description="Disordered" evidence="1">
    <location>
        <begin position="667"/>
        <end position="694"/>
    </location>
</feature>
<sequence>MKKTTFLISRRNDTVKKRRNHFLLLTVRRYEHPRRSALGKEVDIVETKVENDVNCEPLNSGGSRGADRGADIVRYYDNNNKSVIRTTNYILREHLRECLFISQNNSFYNYFYNSYPHVINKYVSHATDSYQMDGKGEEGRDKLRNGKVTSEHSIHYDGNNFLYLLHYYNKHTKREIEKGGFLHLVKERVKCVNSATELLKGMKDNIHLTDATEKNGDLEKSNNVRGCGELLAVLQRTVDAMNNTNDVNKKVEILLYLTTICEGGFFPSIYEHVRKNIHEIYEHVRKKNKKGVEEQYIQFLLYKEFLSSQSEKYIKMEVKNYLMDEISFYNFLKNENIHICLLSLIYRDLSFLNDYEVKYILMNLAFSKMKMSDFFDTVGRGGNGNGSGISIGGDLPSDSLLAFLSNSLLRNNFFSSLKRDCISHPSSTINYARDVNTINVNNYVVHNLLVALIQLKESHYKCIDLTERSKTTYFIEYKKNTTLLNFIYSMKDKEDYLNKFIMNNITFFTKHLVKLKWKNNFPHPFYLYILNIYCYMIDMLKNTDHYTDIKKKKNILSDSKKIVNYVVNEMYNIINMYTLKEFLTLVKLIKKLPTNFTFELKNELHPTSKGDIKGGFHIDMKKGNSHLYRLLEFNEDGLFSQRGADTFRKDDNKVLSSQKDNQYDGIKYKQDEKNVKEEKKGDNGNKKVREETKQMRGGLTKSIVLNDATSIGDKSTQSGNIPDRHMYNIEKNNLKMKKNSTIISRQNFIVLLSLSLFNEISDEFILKIKNKEFQLAKEKISSISYHEDELNHVNNPSHNCNDLYEYIYKNHYLFFLNNSELYLDNMNKQYDQLTREQIVNYFIFFTHISQLDISDLCVLVNLMNEINRFQPFSDFFISKRVEAMLRERWHQGQDEVEMNGERGEVGLASEGDRRIGVKQSSFQRYEFTDTYLDDYITNMKEKKEDMGNKISTMWSNKKKNDYNSVHYSASNERHFSKINLSTHSLYAANFEKHYYDYDIYTSTINLFLSLDNRAKTKQTIAKYLAFIDFDEVNIFKINFNHFLQRSVQGGNVRGKGNSEMYFNKQEMVTLGEHATSYMLDNFPLHIEYDNSAQENNHLNSYNRNGKIMNNSEGRKYQQEENKMGINDHLLNYKIIYKIVEGRIKYDINLKNYLLYRENRGNVSYEHIRWKEDEISEEGKEYDEEEKHFFEREILSLVNITSLINYINRINDDIKYMKLLTLCLKNIILCRKEIVEINTYRLIMNILLKVKNMYIRIYISSEYSYLNMLIKYYINDMEKFIPFFSIYDYLQVMQIFIKYDLSKNYLKYLIILNNELNKININNLNFCLVHIILYFFLKLNYVNEVFINNLLKLYANYVYQQINYINKNVITNVIKTNDMLLSLCIKNRDILNLNYAIIQKFGNFSDNFKPEDDLNGAENSVGRNVGEDGIYDTDIKRGPIFNDIPSDCVTQERDGENDHYTLDEGENFLVENAIDKLPSEDNQSCKNADYHIAITNVKGENHNLPHMIYERENNKDLSKNNLITQKKYTLSLVHKLYIIHFLCKFHFYNDMLKSYYLQMIGDLIHQKNISLNDDDYCKLYEIYVHVILNFYFLSFNKNNKYINYILSNLPCYYWYKREEEKLNLFLSSKEHQDINSILKLLNINFLTPTLTEIYFVHYFNDVKKIHYSLEIPENVLHLYKKYNLIIDDIRCKNVSILCVPEENMLRDGNLDNKALINESHYVYENIRKTYSTSLLFLSEVTRGKAKKKKKKGKTREQEGQRGKRRKYDFLNVLRAFTPAWHTYSCACTCREVEEFECGGKVRLRPAHCSCVVKHLNWDSPETLNFSKCAQKLFCNFYTLIAEGNRDNV</sequence>
<organism evidence="2 3">
    <name type="scientific">Plasmodium ovale curtisi</name>
    <dbReference type="NCBI Taxonomy" id="864141"/>
    <lineage>
        <taxon>Eukaryota</taxon>
        <taxon>Sar</taxon>
        <taxon>Alveolata</taxon>
        <taxon>Apicomplexa</taxon>
        <taxon>Aconoidasida</taxon>
        <taxon>Haemosporida</taxon>
        <taxon>Plasmodiidae</taxon>
        <taxon>Plasmodium</taxon>
        <taxon>Plasmodium (Plasmodium)</taxon>
    </lineage>
</organism>